<protein>
    <recommendedName>
        <fullName evidence="3">MYND-type domain-containing protein</fullName>
    </recommendedName>
</protein>
<dbReference type="Proteomes" id="UP000654370">
    <property type="component" value="Unassembled WGS sequence"/>
</dbReference>
<proteinExistence type="predicted"/>
<dbReference type="Gene3D" id="6.10.140.2220">
    <property type="match status" value="1"/>
</dbReference>
<dbReference type="EMBL" id="JAEPQZ010000020">
    <property type="protein sequence ID" value="KAG2171627.1"/>
    <property type="molecule type" value="Genomic_DNA"/>
</dbReference>
<dbReference type="AlphaFoldDB" id="A0A8H7PCY7"/>
<accession>A0A8H7PCY7</accession>
<name>A0A8H7PCY7_MORIS</name>
<sequence length="188" mass="21418">MLDDPKPWHAYLENMVGTKDLTVDNTILDNVVQLSTHLLHCADSPCWQPVALWLEKFAKRLKHLDQPTSLSETLLIVIYHHRGLRYEADLKYDQATVYYQKALRRKGHEGLGNRVQQMAQSSLTGLTQAQRSLYSSEGSEIEHICAGCGVEAERMPVCARCKRVRLCTAACVRHSDHRKVCKKRVTFA</sequence>
<evidence type="ECO:0000313" key="1">
    <source>
        <dbReference type="EMBL" id="KAG2171627.1"/>
    </source>
</evidence>
<comment type="caution">
    <text evidence="1">The sequence shown here is derived from an EMBL/GenBank/DDBJ whole genome shotgun (WGS) entry which is preliminary data.</text>
</comment>
<evidence type="ECO:0008006" key="3">
    <source>
        <dbReference type="Google" id="ProtNLM"/>
    </source>
</evidence>
<organism evidence="1 2">
    <name type="scientific">Mortierella isabellina</name>
    <name type="common">Filamentous fungus</name>
    <name type="synonym">Umbelopsis isabellina</name>
    <dbReference type="NCBI Taxonomy" id="91625"/>
    <lineage>
        <taxon>Eukaryota</taxon>
        <taxon>Fungi</taxon>
        <taxon>Fungi incertae sedis</taxon>
        <taxon>Mucoromycota</taxon>
        <taxon>Mucoromycotina</taxon>
        <taxon>Umbelopsidomycetes</taxon>
        <taxon>Umbelopsidales</taxon>
        <taxon>Umbelopsidaceae</taxon>
        <taxon>Umbelopsis</taxon>
    </lineage>
</organism>
<reference evidence="1" key="1">
    <citation type="submission" date="2020-12" db="EMBL/GenBank/DDBJ databases">
        <title>Metabolic potential, ecology and presence of endohyphal bacteria is reflected in genomic diversity of Mucoromycotina.</title>
        <authorList>
            <person name="Muszewska A."/>
            <person name="Okrasinska A."/>
            <person name="Steczkiewicz K."/>
            <person name="Drgas O."/>
            <person name="Orlowska M."/>
            <person name="Perlinska-Lenart U."/>
            <person name="Aleksandrzak-Piekarczyk T."/>
            <person name="Szatraj K."/>
            <person name="Zielenkiewicz U."/>
            <person name="Pilsyk S."/>
            <person name="Malc E."/>
            <person name="Mieczkowski P."/>
            <person name="Kruszewska J.S."/>
            <person name="Biernat P."/>
            <person name="Pawlowska J."/>
        </authorList>
    </citation>
    <scope>NUCLEOTIDE SEQUENCE</scope>
    <source>
        <strain evidence="1">WA0000067209</strain>
    </source>
</reference>
<dbReference type="OrthoDB" id="2271790at2759"/>
<keyword evidence="2" id="KW-1185">Reference proteome</keyword>
<evidence type="ECO:0000313" key="2">
    <source>
        <dbReference type="Proteomes" id="UP000654370"/>
    </source>
</evidence>
<gene>
    <name evidence="1" type="ORF">INT43_008353</name>
</gene>